<dbReference type="KEGG" id="pgr:PGTG_12079"/>
<dbReference type="eggNOG" id="KOG4585">
    <property type="taxonomic scope" value="Eukaryota"/>
</dbReference>
<evidence type="ECO:0000313" key="10">
    <source>
        <dbReference type="Proteomes" id="UP000008783"/>
    </source>
</evidence>
<dbReference type="VEuPathDB" id="FungiDB:PGTG_12079"/>
<dbReference type="PANTHER" id="PTHR22930:SF85">
    <property type="entry name" value="GH03217P-RELATED"/>
    <property type="match status" value="1"/>
</dbReference>
<dbReference type="InterPro" id="IPR027806">
    <property type="entry name" value="HARBI1_dom"/>
</dbReference>
<organism evidence="9 10">
    <name type="scientific">Puccinia graminis f. sp. tritici (strain CRL 75-36-700-3 / race SCCL)</name>
    <name type="common">Black stem rust fungus</name>
    <dbReference type="NCBI Taxonomy" id="418459"/>
    <lineage>
        <taxon>Eukaryota</taxon>
        <taxon>Fungi</taxon>
        <taxon>Dikarya</taxon>
        <taxon>Basidiomycota</taxon>
        <taxon>Pucciniomycotina</taxon>
        <taxon>Pucciniomycetes</taxon>
        <taxon>Pucciniales</taxon>
        <taxon>Pucciniaceae</taxon>
        <taxon>Puccinia</taxon>
    </lineage>
</organism>
<evidence type="ECO:0000256" key="4">
    <source>
        <dbReference type="ARBA" id="ARBA00022722"/>
    </source>
</evidence>
<dbReference type="HOGENOM" id="CLU_018552_2_0_1"/>
<keyword evidence="5" id="KW-0479">Metal-binding</keyword>
<evidence type="ECO:0000313" key="9">
    <source>
        <dbReference type="EMBL" id="EFP86123.2"/>
    </source>
</evidence>
<accession>E3KP98</accession>
<dbReference type="InParanoid" id="E3KP98"/>
<comment type="similarity">
    <text evidence="3">Belongs to the HARBI1 family.</text>
</comment>
<sequence>MHQYSERQQILRDLFMMLVFLHQQETDDLLDSTINIPVLPSLGRIAAPDNPGRALLLDVMFGDESMVSDLLQVVLSSRYLHTRLPPRMREEFDLAQLFDMRDEDFKQAVRTTKAGFTWLLSQVNLNPIFHSNSFRPQLPIPHQLALTLERLGSNGNGASVGRFSRNLGVGRGTVVKASRRVIRAINDLSEKYLTWPDEVRRKEISDVMKCEGFEGCVGFVDGTTIPLYQRPSIDGEVFFDRKKRYSINCQVVCDCDRFITAFMTGWPGSCGDSMVFKRMMLHKEPTLFFDRGQYLIADSAYELGVHCIPAYKAPAAYIKENSDFNYCLARSRVRNEHTIGILKGRWASLQHLRLAIQKPSDMMEVIRWVNCCVTLHNILAHLGDAWAELDVSINDHPGSDGPGVNEETAQEVRDVVKANCLDINYSLGVLPI</sequence>
<evidence type="ECO:0000259" key="8">
    <source>
        <dbReference type="Pfam" id="PF13359"/>
    </source>
</evidence>
<evidence type="ECO:0000256" key="7">
    <source>
        <dbReference type="ARBA" id="ARBA00023242"/>
    </source>
</evidence>
<name>E3KP98_PUCGT</name>
<evidence type="ECO:0000256" key="1">
    <source>
        <dbReference type="ARBA" id="ARBA00001968"/>
    </source>
</evidence>
<evidence type="ECO:0000256" key="2">
    <source>
        <dbReference type="ARBA" id="ARBA00004123"/>
    </source>
</evidence>
<proteinExistence type="inferred from homology"/>
<protein>
    <recommendedName>
        <fullName evidence="8">DDE Tnp4 domain-containing protein</fullName>
    </recommendedName>
</protein>
<dbReference type="OrthoDB" id="2502344at2759"/>
<evidence type="ECO:0000256" key="5">
    <source>
        <dbReference type="ARBA" id="ARBA00022723"/>
    </source>
</evidence>
<dbReference type="InterPro" id="IPR045249">
    <property type="entry name" value="HARBI1-like"/>
</dbReference>
<gene>
    <name evidence="9" type="ORF">PGTG_12079</name>
</gene>
<dbReference type="GO" id="GO:0046872">
    <property type="term" value="F:metal ion binding"/>
    <property type="evidence" value="ECO:0007669"/>
    <property type="project" value="UniProtKB-KW"/>
</dbReference>
<dbReference type="Proteomes" id="UP000008783">
    <property type="component" value="Unassembled WGS sequence"/>
</dbReference>
<dbReference type="RefSeq" id="XP_003330542.2">
    <property type="nucleotide sequence ID" value="XM_003330494.2"/>
</dbReference>
<dbReference type="EMBL" id="DS178298">
    <property type="protein sequence ID" value="EFP86123.2"/>
    <property type="molecule type" value="Genomic_DNA"/>
</dbReference>
<comment type="cofactor">
    <cofactor evidence="1">
        <name>a divalent metal cation</name>
        <dbReference type="ChEBI" id="CHEBI:60240"/>
    </cofactor>
</comment>
<dbReference type="GO" id="GO:0004518">
    <property type="term" value="F:nuclease activity"/>
    <property type="evidence" value="ECO:0007669"/>
    <property type="project" value="UniProtKB-KW"/>
</dbReference>
<dbReference type="GO" id="GO:0016787">
    <property type="term" value="F:hydrolase activity"/>
    <property type="evidence" value="ECO:0007669"/>
    <property type="project" value="UniProtKB-KW"/>
</dbReference>
<dbReference type="PANTHER" id="PTHR22930">
    <property type="match status" value="1"/>
</dbReference>
<evidence type="ECO:0000256" key="6">
    <source>
        <dbReference type="ARBA" id="ARBA00022801"/>
    </source>
</evidence>
<reference evidence="10" key="2">
    <citation type="journal article" date="2011" name="Proc. Natl. Acad. Sci. U.S.A.">
        <title>Obligate biotrophy features unraveled by the genomic analysis of rust fungi.</title>
        <authorList>
            <person name="Duplessis S."/>
            <person name="Cuomo C.A."/>
            <person name="Lin Y.-C."/>
            <person name="Aerts A."/>
            <person name="Tisserant E."/>
            <person name="Veneault-Fourrey C."/>
            <person name="Joly D.L."/>
            <person name="Hacquard S."/>
            <person name="Amselem J."/>
            <person name="Cantarel B.L."/>
            <person name="Chiu R."/>
            <person name="Coutinho P.M."/>
            <person name="Feau N."/>
            <person name="Field M."/>
            <person name="Frey P."/>
            <person name="Gelhaye E."/>
            <person name="Goldberg J."/>
            <person name="Grabherr M.G."/>
            <person name="Kodira C.D."/>
            <person name="Kohler A."/>
            <person name="Kuees U."/>
            <person name="Lindquist E.A."/>
            <person name="Lucas S.M."/>
            <person name="Mago R."/>
            <person name="Mauceli E."/>
            <person name="Morin E."/>
            <person name="Murat C."/>
            <person name="Pangilinan J.L."/>
            <person name="Park R."/>
            <person name="Pearson M."/>
            <person name="Quesneville H."/>
            <person name="Rouhier N."/>
            <person name="Sakthikumar S."/>
            <person name="Salamov A.A."/>
            <person name="Schmutz J."/>
            <person name="Selles B."/>
            <person name="Shapiro H."/>
            <person name="Tanguay P."/>
            <person name="Tuskan G.A."/>
            <person name="Henrissat B."/>
            <person name="Van de Peer Y."/>
            <person name="Rouze P."/>
            <person name="Ellis J.G."/>
            <person name="Dodds P.N."/>
            <person name="Schein J.E."/>
            <person name="Zhong S."/>
            <person name="Hamelin R.C."/>
            <person name="Grigoriev I.V."/>
            <person name="Szabo L.J."/>
            <person name="Martin F."/>
        </authorList>
    </citation>
    <scope>NUCLEOTIDE SEQUENCE [LARGE SCALE GENOMIC DNA]</scope>
    <source>
        <strain evidence="10">CRL 75-36-700-3 / race SCCL</strain>
    </source>
</reference>
<feature type="domain" description="DDE Tnp4" evidence="8">
    <location>
        <begin position="220"/>
        <end position="377"/>
    </location>
</feature>
<dbReference type="AlphaFoldDB" id="E3KP98"/>
<keyword evidence="4" id="KW-0540">Nuclease</keyword>
<keyword evidence="7" id="KW-0539">Nucleus</keyword>
<reference key="1">
    <citation type="submission" date="2007-01" db="EMBL/GenBank/DDBJ databases">
        <title>The Genome Sequence of Puccinia graminis f. sp. tritici Strain CRL 75-36-700-3.</title>
        <authorList>
            <consortium name="The Broad Institute Genome Sequencing Platform"/>
            <person name="Birren B."/>
            <person name="Lander E."/>
            <person name="Galagan J."/>
            <person name="Nusbaum C."/>
            <person name="Devon K."/>
            <person name="Cuomo C."/>
            <person name="Jaffe D."/>
            <person name="Butler J."/>
            <person name="Alvarez P."/>
            <person name="Gnerre S."/>
            <person name="Grabherr M."/>
            <person name="Mauceli E."/>
            <person name="Brockman W."/>
            <person name="Young S."/>
            <person name="LaButti K."/>
            <person name="Sykes S."/>
            <person name="DeCaprio D."/>
            <person name="Crawford M."/>
            <person name="Koehrsen M."/>
            <person name="Engels R."/>
            <person name="Montgomery P."/>
            <person name="Pearson M."/>
            <person name="Howarth C."/>
            <person name="Larson L."/>
            <person name="White J."/>
            <person name="Zeng Q."/>
            <person name="Kodira C."/>
            <person name="Yandava C."/>
            <person name="Alvarado L."/>
            <person name="O'Leary S."/>
            <person name="Szabo L."/>
            <person name="Dean R."/>
            <person name="Schein J."/>
        </authorList>
    </citation>
    <scope>NUCLEOTIDE SEQUENCE</scope>
    <source>
        <strain>CRL 75-36-700-3</strain>
    </source>
</reference>
<dbReference type="GeneID" id="10540131"/>
<evidence type="ECO:0000256" key="3">
    <source>
        <dbReference type="ARBA" id="ARBA00006958"/>
    </source>
</evidence>
<dbReference type="Pfam" id="PF13359">
    <property type="entry name" value="DDE_Tnp_4"/>
    <property type="match status" value="1"/>
</dbReference>
<dbReference type="GO" id="GO:0005634">
    <property type="term" value="C:nucleus"/>
    <property type="evidence" value="ECO:0007669"/>
    <property type="project" value="UniProtKB-SubCell"/>
</dbReference>
<keyword evidence="6" id="KW-0378">Hydrolase</keyword>
<keyword evidence="10" id="KW-1185">Reference proteome</keyword>
<comment type="subcellular location">
    <subcellularLocation>
        <location evidence="2">Nucleus</location>
    </subcellularLocation>
</comment>